<name>A0A8X6V678_TRICX</name>
<protein>
    <submittedName>
        <fullName evidence="1">Uncharacterized protein</fullName>
    </submittedName>
</protein>
<evidence type="ECO:0000313" key="1">
    <source>
        <dbReference type="EMBL" id="GFX96452.1"/>
    </source>
</evidence>
<dbReference type="Proteomes" id="UP000887159">
    <property type="component" value="Unassembled WGS sequence"/>
</dbReference>
<reference evidence="1" key="1">
    <citation type="submission" date="2020-08" db="EMBL/GenBank/DDBJ databases">
        <title>Multicomponent nature underlies the extraordinary mechanical properties of spider dragline silk.</title>
        <authorList>
            <person name="Kono N."/>
            <person name="Nakamura H."/>
            <person name="Mori M."/>
            <person name="Yoshida Y."/>
            <person name="Ohtoshi R."/>
            <person name="Malay A.D."/>
            <person name="Moran D.A.P."/>
            <person name="Tomita M."/>
            <person name="Numata K."/>
            <person name="Arakawa K."/>
        </authorList>
    </citation>
    <scope>NUCLEOTIDE SEQUENCE</scope>
</reference>
<evidence type="ECO:0000313" key="2">
    <source>
        <dbReference type="Proteomes" id="UP000887159"/>
    </source>
</evidence>
<sequence>MSKYKCTVSGCKGLHNSLLHDSAELCSAVKNHTVAPFTWTKIAGNMPERIRFVPVYTATRQIAGSKCSILYHLRLFMNSKASRRSCIIMPPKRREIGRSTPQARMRRALRAS</sequence>
<dbReference type="EMBL" id="BMAU01021192">
    <property type="protein sequence ID" value="GFX96452.1"/>
    <property type="molecule type" value="Genomic_DNA"/>
</dbReference>
<dbReference type="AlphaFoldDB" id="A0A8X6V678"/>
<organism evidence="1 2">
    <name type="scientific">Trichonephila clavipes</name>
    <name type="common">Golden silk orbweaver</name>
    <name type="synonym">Nephila clavipes</name>
    <dbReference type="NCBI Taxonomy" id="2585209"/>
    <lineage>
        <taxon>Eukaryota</taxon>
        <taxon>Metazoa</taxon>
        <taxon>Ecdysozoa</taxon>
        <taxon>Arthropoda</taxon>
        <taxon>Chelicerata</taxon>
        <taxon>Arachnida</taxon>
        <taxon>Araneae</taxon>
        <taxon>Araneomorphae</taxon>
        <taxon>Entelegynae</taxon>
        <taxon>Araneoidea</taxon>
        <taxon>Nephilidae</taxon>
        <taxon>Trichonephila</taxon>
    </lineage>
</organism>
<comment type="caution">
    <text evidence="1">The sequence shown here is derived from an EMBL/GenBank/DDBJ whole genome shotgun (WGS) entry which is preliminary data.</text>
</comment>
<accession>A0A8X6V678</accession>
<gene>
    <name evidence="1" type="ORF">TNCV_1441261</name>
</gene>
<keyword evidence="2" id="KW-1185">Reference proteome</keyword>
<proteinExistence type="predicted"/>